<dbReference type="GO" id="GO:0003677">
    <property type="term" value="F:DNA binding"/>
    <property type="evidence" value="ECO:0007669"/>
    <property type="project" value="UniProtKB-KW"/>
</dbReference>
<keyword evidence="9" id="KW-1185">Reference proteome</keyword>
<keyword evidence="1" id="KW-0805">Transcription regulation</keyword>
<dbReference type="PATRIC" id="fig|595434.4.peg.5790"/>
<dbReference type="GO" id="GO:0006355">
    <property type="term" value="P:regulation of DNA-templated transcription"/>
    <property type="evidence" value="ECO:0007669"/>
    <property type="project" value="InterPro"/>
</dbReference>
<dbReference type="PROSITE" id="PS00622">
    <property type="entry name" value="HTH_LUXR_1"/>
    <property type="match status" value="1"/>
</dbReference>
<dbReference type="PROSITE" id="PS50113">
    <property type="entry name" value="PAC"/>
    <property type="match status" value="2"/>
</dbReference>
<feature type="domain" description="PAC" evidence="7">
    <location>
        <begin position="352"/>
        <end position="404"/>
    </location>
</feature>
<comment type="caution">
    <text evidence="8">The sequence shown here is derived from an EMBL/GenBank/DDBJ whole genome shotgun (WGS) entry which is preliminary data.</text>
</comment>
<dbReference type="SUPFAM" id="SSF55785">
    <property type="entry name" value="PYP-like sensor domain (PAS domain)"/>
    <property type="match status" value="3"/>
</dbReference>
<dbReference type="SUPFAM" id="SSF46894">
    <property type="entry name" value="C-terminal effector domain of the bipartite response regulators"/>
    <property type="match status" value="1"/>
</dbReference>
<dbReference type="PROSITE" id="PS50112">
    <property type="entry name" value="PAS"/>
    <property type="match status" value="1"/>
</dbReference>
<dbReference type="AlphaFoldDB" id="A0A0J1B5Q0"/>
<proteinExistence type="predicted"/>
<keyword evidence="4" id="KW-0175">Coiled coil</keyword>
<dbReference type="InterPro" id="IPR000014">
    <property type="entry name" value="PAS"/>
</dbReference>
<dbReference type="PRINTS" id="PR00038">
    <property type="entry name" value="HTHLUXR"/>
</dbReference>
<dbReference type="Pfam" id="PF00989">
    <property type="entry name" value="PAS"/>
    <property type="match status" value="1"/>
</dbReference>
<feature type="coiled-coil region" evidence="4">
    <location>
        <begin position="398"/>
        <end position="425"/>
    </location>
</feature>
<dbReference type="Pfam" id="PF00196">
    <property type="entry name" value="GerE"/>
    <property type="match status" value="1"/>
</dbReference>
<evidence type="ECO:0000259" key="7">
    <source>
        <dbReference type="PROSITE" id="PS50113"/>
    </source>
</evidence>
<dbReference type="InterPro" id="IPR000792">
    <property type="entry name" value="Tscrpt_reg_LuxR_C"/>
</dbReference>
<keyword evidence="3" id="KW-0804">Transcription</keyword>
<dbReference type="SMART" id="SM00086">
    <property type="entry name" value="PAC"/>
    <property type="match status" value="2"/>
</dbReference>
<dbReference type="STRING" id="595434.RISK_006092"/>
<feature type="domain" description="PAS" evidence="6">
    <location>
        <begin position="282"/>
        <end position="353"/>
    </location>
</feature>
<dbReference type="NCBIfam" id="TIGR00229">
    <property type="entry name" value="sensory_box"/>
    <property type="match status" value="1"/>
</dbReference>
<dbReference type="PANTHER" id="PTHR44688">
    <property type="entry name" value="DNA-BINDING TRANSCRIPTIONAL ACTIVATOR DEVR_DOSR"/>
    <property type="match status" value="1"/>
</dbReference>
<name>A0A0J1B5Q0_RHOIS</name>
<protein>
    <submittedName>
        <fullName evidence="8">Response regulator</fullName>
    </submittedName>
</protein>
<dbReference type="SMART" id="SM00091">
    <property type="entry name" value="PAS"/>
    <property type="match status" value="2"/>
</dbReference>
<dbReference type="InterPro" id="IPR001610">
    <property type="entry name" value="PAC"/>
</dbReference>
<dbReference type="InterPro" id="IPR013767">
    <property type="entry name" value="PAS_fold"/>
</dbReference>
<dbReference type="InterPro" id="IPR000700">
    <property type="entry name" value="PAS-assoc_C"/>
</dbReference>
<feature type="domain" description="HTH luxR-type" evidence="5">
    <location>
        <begin position="408"/>
        <end position="473"/>
    </location>
</feature>
<accession>A0A0J1B5Q0</accession>
<evidence type="ECO:0000256" key="4">
    <source>
        <dbReference type="SAM" id="Coils"/>
    </source>
</evidence>
<sequence>MWLIEMAPNYQNTNRRGAEQRIDQAHQSIVMLGNALDEFDIGFVRLNVKTTQLRDANASFARMLGRDLETLRERPLSRLVESVFASAFEVVVQGIGMGAADRVVREFPMVHLDGALIWLRFTFVGDHDGSSPIEFASATVIDVSPTKNLEEELRLTNERFESAQANSRVGSWEWVEGEPVAWWSTQLYKLHNIDPASGPVAFDEFIEVVDPVDREKILDVNRPPFHPGDVRRFEFASNPAHGPRRHFSATVWLTEVDGKIVRRGTTQDVTRQVELLSALVKSENQYREIVVNNTEGNAVLNLDGKILQVDENFASMLGRQSETLNGLNICELAEAESAELIDQRMLHRNHSEAHEVRITHADGHLVWLLLTCSPLANDSDQFVGIQARALDITHRKHLELLTKRAAKAKARLRRLTNREREVLQQIVEGSMNKVIANRLDISEKTVERHRSNLMKKLNAQSVAELVKISLTAEIMSA</sequence>
<dbReference type="SMART" id="SM00421">
    <property type="entry name" value="HTH_LUXR"/>
    <property type="match status" value="1"/>
</dbReference>
<evidence type="ECO:0000256" key="1">
    <source>
        <dbReference type="ARBA" id="ARBA00023015"/>
    </source>
</evidence>
<evidence type="ECO:0000256" key="2">
    <source>
        <dbReference type="ARBA" id="ARBA00023125"/>
    </source>
</evidence>
<dbReference type="EMBL" id="LECT01000048">
    <property type="protein sequence ID" value="KLU01908.1"/>
    <property type="molecule type" value="Genomic_DNA"/>
</dbReference>
<evidence type="ECO:0000313" key="9">
    <source>
        <dbReference type="Proteomes" id="UP000036367"/>
    </source>
</evidence>
<evidence type="ECO:0000259" key="6">
    <source>
        <dbReference type="PROSITE" id="PS50112"/>
    </source>
</evidence>
<evidence type="ECO:0000259" key="5">
    <source>
        <dbReference type="PROSITE" id="PS50043"/>
    </source>
</evidence>
<keyword evidence="2" id="KW-0238">DNA-binding</keyword>
<dbReference type="PROSITE" id="PS50043">
    <property type="entry name" value="HTH_LUXR_2"/>
    <property type="match status" value="1"/>
</dbReference>
<dbReference type="InterPro" id="IPR036388">
    <property type="entry name" value="WH-like_DNA-bd_sf"/>
</dbReference>
<dbReference type="CDD" id="cd00130">
    <property type="entry name" value="PAS"/>
    <property type="match status" value="2"/>
</dbReference>
<dbReference type="Gene3D" id="3.30.450.20">
    <property type="entry name" value="PAS domain"/>
    <property type="match status" value="3"/>
</dbReference>
<dbReference type="InterPro" id="IPR016032">
    <property type="entry name" value="Sig_transdc_resp-reg_C-effctor"/>
</dbReference>
<dbReference type="InterPro" id="IPR035965">
    <property type="entry name" value="PAS-like_dom_sf"/>
</dbReference>
<dbReference type="PANTHER" id="PTHR44688:SF16">
    <property type="entry name" value="DNA-BINDING TRANSCRIPTIONAL ACTIVATOR DEVR_DOSR"/>
    <property type="match status" value="1"/>
</dbReference>
<feature type="domain" description="PAC" evidence="7">
    <location>
        <begin position="103"/>
        <end position="155"/>
    </location>
</feature>
<reference evidence="8" key="1">
    <citation type="submission" date="2015-05" db="EMBL/GenBank/DDBJ databases">
        <title>Permanent draft genome of Rhodopirellula islandicus K833.</title>
        <authorList>
            <person name="Kizina J."/>
            <person name="Richter M."/>
            <person name="Glockner F.O."/>
            <person name="Harder J."/>
        </authorList>
    </citation>
    <scope>NUCLEOTIDE SEQUENCE [LARGE SCALE GENOMIC DNA]</scope>
    <source>
        <strain evidence="8">K833</strain>
    </source>
</reference>
<dbReference type="Gene3D" id="1.10.10.10">
    <property type="entry name" value="Winged helix-like DNA-binding domain superfamily/Winged helix DNA-binding domain"/>
    <property type="match status" value="1"/>
</dbReference>
<dbReference type="Proteomes" id="UP000036367">
    <property type="component" value="Unassembled WGS sequence"/>
</dbReference>
<organism evidence="8 9">
    <name type="scientific">Rhodopirellula islandica</name>
    <dbReference type="NCBI Taxonomy" id="595434"/>
    <lineage>
        <taxon>Bacteria</taxon>
        <taxon>Pseudomonadati</taxon>
        <taxon>Planctomycetota</taxon>
        <taxon>Planctomycetia</taxon>
        <taxon>Pirellulales</taxon>
        <taxon>Pirellulaceae</taxon>
        <taxon>Rhodopirellula</taxon>
    </lineage>
</organism>
<gene>
    <name evidence="8" type="ORF">RISK_006092</name>
</gene>
<evidence type="ECO:0000313" key="8">
    <source>
        <dbReference type="EMBL" id="KLU01908.1"/>
    </source>
</evidence>
<evidence type="ECO:0000256" key="3">
    <source>
        <dbReference type="ARBA" id="ARBA00023163"/>
    </source>
</evidence>
<dbReference type="CDD" id="cd06170">
    <property type="entry name" value="LuxR_C_like"/>
    <property type="match status" value="1"/>
</dbReference>